<dbReference type="Pfam" id="PF18821">
    <property type="entry name" value="LPD7"/>
    <property type="match status" value="1"/>
</dbReference>
<evidence type="ECO:0000313" key="3">
    <source>
        <dbReference type="EMBL" id="AWH58490.1"/>
    </source>
</evidence>
<feature type="region of interest" description="Disordered" evidence="1">
    <location>
        <begin position="1050"/>
        <end position="1077"/>
    </location>
</feature>
<feature type="compositionally biased region" description="Low complexity" evidence="1">
    <location>
        <begin position="284"/>
        <end position="298"/>
    </location>
</feature>
<evidence type="ECO:0000259" key="2">
    <source>
        <dbReference type="Pfam" id="PF18821"/>
    </source>
</evidence>
<feature type="region of interest" description="Disordered" evidence="1">
    <location>
        <begin position="836"/>
        <end position="863"/>
    </location>
</feature>
<feature type="region of interest" description="Disordered" evidence="1">
    <location>
        <begin position="247"/>
        <end position="298"/>
    </location>
</feature>
<dbReference type="GO" id="GO:0004386">
    <property type="term" value="F:helicase activity"/>
    <property type="evidence" value="ECO:0007669"/>
    <property type="project" value="UniProtKB-KW"/>
</dbReference>
<protein>
    <submittedName>
        <fullName evidence="3">DNA methylase/helicase</fullName>
    </submittedName>
</protein>
<dbReference type="GO" id="GO:0032259">
    <property type="term" value="P:methylation"/>
    <property type="evidence" value="ECO:0007669"/>
    <property type="project" value="UniProtKB-KW"/>
</dbReference>
<reference evidence="3" key="1">
    <citation type="submission" date="2018-03" db="EMBL/GenBank/DDBJ databases">
        <title>IS1411 plays an important role in catabolic performance of phenol degrading strains in an environment continuously polluted by oil shale industry.</title>
        <authorList>
            <person name="Naanuri E."/>
            <person name="Heinaru E."/>
            <person name="Joesaar M."/>
            <person name="Heinaru A."/>
        </authorList>
    </citation>
    <scope>NUCLEOTIDE SEQUENCE</scope>
    <source>
        <strain evidence="3">P69</strain>
        <plasmid evidence="3">pG69</plasmid>
    </source>
</reference>
<feature type="region of interest" description="Disordered" evidence="1">
    <location>
        <begin position="570"/>
        <end position="616"/>
    </location>
</feature>
<keyword evidence="3" id="KW-0378">Hydrolase</keyword>
<feature type="region of interest" description="Disordered" evidence="1">
    <location>
        <begin position="1120"/>
        <end position="1168"/>
    </location>
</feature>
<keyword evidence="3" id="KW-0347">Helicase</keyword>
<dbReference type="GO" id="GO:0008168">
    <property type="term" value="F:methyltransferase activity"/>
    <property type="evidence" value="ECO:0007669"/>
    <property type="project" value="UniProtKB-KW"/>
</dbReference>
<feature type="region of interest" description="Disordered" evidence="1">
    <location>
        <begin position="702"/>
        <end position="739"/>
    </location>
</feature>
<feature type="compositionally biased region" description="Polar residues" evidence="1">
    <location>
        <begin position="836"/>
        <end position="845"/>
    </location>
</feature>
<sequence>MSVESEALLQEFRQAVYEKHSSPQTAMESSPDGAIQHRAEAYQAWLQSSLTDGETFTIPDTLLRHWVVADITSWRSVDPSSAENAVTALHRNVFAYDTYAELLKELHREVYDQIISRSEVAESFNGFSSAGSPGDEPAKTDPSVILSELLKDITYRERRDGSVLYLLKEKPIFVDHGQQILMEASAQDDELAILAALHMAKQKFGGSIELTGSDEFKRRALEVMIKHNVQVELKNSAQDALRREMMGLPPIGDVSSGQDSAPAPDLTATRNQSSQPGTSDSGKATAPADAPTAEAPAAEPVNHYQGEVLEFGSAPYQFDISNSRSFYVTLKNSDGERRTTWGVDLERVIEEQSIERGDQVELKNLGRKDIIIEVPVRDTSGQVLRYEERKTHRNEWGIDVIGKASADVTPPTPLEPGESAIKAHDAKWLDDLGVPAEAFDTHPKMLSMRGEDHAVLLLNGVETTPEGFATVEKLMAQEPYRAAFAASFESEFGRYNSHFQKQLADSEGCAIAKEMLADAESKYGAIPLAVIDAEALIQEALSKGDLDAVIAGIDEYDRQYLSSLENHRQAVASHNDHQGAKGGFSESAAPSVKPAASDEEQATNAEPPLADQPLHFIHNGEPAINDLERFQPRQTVEQSLAPAERFAVQGVPTWWDASLNGEFDQKHFDDFVASGMKDEPLRTQQLTDDEIYDEYLASQFENRGDEVREDNDREIQRRSELERPAAPEPLNFTHNGQPATIDLERFKSPAELERRGYLSNDEKLAEAQAVNDPERLAELRAQHDQAAADRNQERGELWANREQATVEVERPAAPEPLTFTHNGEPAEIDLSRFAQPSESDLSVASENLPLSSSEPGGLSDRSGVPFSERELQFAENLVPVEAHSWWEVQRVAIESWGKSLEEMEADLQILGPEPRLDQIIWFDKAGRQMPAPIDEVEWIAKQASMVSQNDESNGFVSGDNTQLRGRGAASLFPSADGVIELNPEEADMAQSDSNAEKEPKLILRGVTKLDDDSFDTTVLLYQGKGDYLQGFVKVDGVKHQVLAFMNERHPDPKTGEIKPNFITLSEPSKSGTDDESKWNQIGYGNAVNRRGDGKEVHFDEVLFNVGGTIVKSKVTKHADEELHKKLGFLEPRKEREKPSSSPKDEAPAAGPVSEAKAPVPPTKNRVRA</sequence>
<geneLocation type="plasmid" evidence="3">
    <name>pG69</name>
</geneLocation>
<keyword evidence="3" id="KW-0808">Transferase</keyword>
<feature type="domain" description="Large polyvalent protein-associated" evidence="2">
    <location>
        <begin position="152"/>
        <end position="244"/>
    </location>
</feature>
<feature type="compositionally biased region" description="Low complexity" evidence="1">
    <location>
        <begin position="848"/>
        <end position="859"/>
    </location>
</feature>
<keyword evidence="3" id="KW-0067">ATP-binding</keyword>
<keyword evidence="3" id="KW-0489">Methyltransferase</keyword>
<dbReference type="RefSeq" id="WP_172693389.1">
    <property type="nucleotide sequence ID" value="NZ_MH061177.1"/>
</dbReference>
<feature type="compositionally biased region" description="Basic and acidic residues" evidence="1">
    <location>
        <begin position="1130"/>
        <end position="1146"/>
    </location>
</feature>
<proteinExistence type="predicted"/>
<feature type="compositionally biased region" description="Basic and acidic residues" evidence="1">
    <location>
        <begin position="702"/>
        <end position="725"/>
    </location>
</feature>
<keyword evidence="3" id="KW-0614">Plasmid</keyword>
<dbReference type="AlphaFoldDB" id="A0A2S1PJB0"/>
<feature type="compositionally biased region" description="Polar residues" evidence="1">
    <location>
        <begin position="268"/>
        <end position="282"/>
    </location>
</feature>
<evidence type="ECO:0000256" key="1">
    <source>
        <dbReference type="SAM" id="MobiDB-lite"/>
    </source>
</evidence>
<name>A0A2S1PJB0_PSEFL</name>
<organism evidence="3">
    <name type="scientific">Pseudomonas fluorescens</name>
    <dbReference type="NCBI Taxonomy" id="294"/>
    <lineage>
        <taxon>Bacteria</taxon>
        <taxon>Pseudomonadati</taxon>
        <taxon>Pseudomonadota</taxon>
        <taxon>Gammaproteobacteria</taxon>
        <taxon>Pseudomonadales</taxon>
        <taxon>Pseudomonadaceae</taxon>
        <taxon>Pseudomonas</taxon>
    </lineage>
</organism>
<dbReference type="EMBL" id="MH061177">
    <property type="protein sequence ID" value="AWH58490.1"/>
    <property type="molecule type" value="Genomic_DNA"/>
</dbReference>
<accession>A0A2S1PJB0</accession>
<dbReference type="InterPro" id="IPR040677">
    <property type="entry name" value="LPD7"/>
</dbReference>
<keyword evidence="3" id="KW-0547">Nucleotide-binding</keyword>